<organism evidence="2 3">
    <name type="scientific">Corynebacterium nasicanis</name>
    <dbReference type="NCBI Taxonomy" id="1448267"/>
    <lineage>
        <taxon>Bacteria</taxon>
        <taxon>Bacillati</taxon>
        <taxon>Actinomycetota</taxon>
        <taxon>Actinomycetes</taxon>
        <taxon>Mycobacteriales</taxon>
        <taxon>Corynebacteriaceae</taxon>
        <taxon>Corynebacterium</taxon>
    </lineage>
</organism>
<dbReference type="InterPro" id="IPR050583">
    <property type="entry name" value="Mycobacterial_A85_antigen"/>
</dbReference>
<proteinExistence type="predicted"/>
<dbReference type="PANTHER" id="PTHR48098">
    <property type="entry name" value="ENTEROCHELIN ESTERASE-RELATED"/>
    <property type="match status" value="1"/>
</dbReference>
<dbReference type="Pfam" id="PF00756">
    <property type="entry name" value="Esterase"/>
    <property type="match status" value="1"/>
</dbReference>
<dbReference type="PANTHER" id="PTHR48098:SF1">
    <property type="entry name" value="DIACYLGLYCEROL ACYLTRANSFERASE_MYCOLYLTRANSFERASE AG85A"/>
    <property type="match status" value="1"/>
</dbReference>
<protein>
    <submittedName>
        <fullName evidence="2">Alpha/beta hydrolase</fullName>
    </submittedName>
</protein>
<evidence type="ECO:0000256" key="1">
    <source>
        <dbReference type="SAM" id="SignalP"/>
    </source>
</evidence>
<dbReference type="RefSeq" id="WP_377001295.1">
    <property type="nucleotide sequence ID" value="NZ_JBHSQE010000005.1"/>
</dbReference>
<evidence type="ECO:0000313" key="2">
    <source>
        <dbReference type="EMBL" id="MFC6146705.1"/>
    </source>
</evidence>
<keyword evidence="2" id="KW-0378">Hydrolase</keyword>
<name>A0ABW1QEQ9_9CORY</name>
<dbReference type="Proteomes" id="UP001596244">
    <property type="component" value="Unassembled WGS sequence"/>
</dbReference>
<dbReference type="EMBL" id="JBHSQE010000005">
    <property type="protein sequence ID" value="MFC6146705.1"/>
    <property type="molecule type" value="Genomic_DNA"/>
</dbReference>
<dbReference type="InterPro" id="IPR000801">
    <property type="entry name" value="Esterase-like"/>
</dbReference>
<keyword evidence="1" id="KW-0732">Signal</keyword>
<evidence type="ECO:0000313" key="3">
    <source>
        <dbReference type="Proteomes" id="UP001596244"/>
    </source>
</evidence>
<feature type="signal peptide" evidence="1">
    <location>
        <begin position="1"/>
        <end position="38"/>
    </location>
</feature>
<dbReference type="SUPFAM" id="SSF53474">
    <property type="entry name" value="alpha/beta-Hydrolases"/>
    <property type="match status" value="1"/>
</dbReference>
<dbReference type="Gene3D" id="3.40.50.1820">
    <property type="entry name" value="alpha/beta hydrolase"/>
    <property type="match status" value="1"/>
</dbReference>
<accession>A0ABW1QEQ9</accession>
<reference evidence="3" key="1">
    <citation type="journal article" date="2019" name="Int. J. Syst. Evol. Microbiol.">
        <title>The Global Catalogue of Microorganisms (GCM) 10K type strain sequencing project: providing services to taxonomists for standard genome sequencing and annotation.</title>
        <authorList>
            <consortium name="The Broad Institute Genomics Platform"/>
            <consortium name="The Broad Institute Genome Sequencing Center for Infectious Disease"/>
            <person name="Wu L."/>
            <person name="Ma J."/>
        </authorList>
    </citation>
    <scope>NUCLEOTIDE SEQUENCE [LARGE SCALE GENOMIC DNA]</scope>
    <source>
        <strain evidence="3">CCUG 51943</strain>
    </source>
</reference>
<comment type="caution">
    <text evidence="2">The sequence shown here is derived from an EMBL/GenBank/DDBJ whole genome shotgun (WGS) entry which is preliminary data.</text>
</comment>
<keyword evidence="3" id="KW-1185">Reference proteome</keyword>
<sequence length="342" mass="36675">MSVITGARSVSRKAVAAFTAIATALAIMVAGGTGVAHADNRGWLRPDATGTCDWDAVAHWVQRCDVWSPSTGSNITVQVQPAGRGGNAGFYLLDGLRATNHANAWTVDVNAPALYADSNITLVMPVGGAGSFYADWENPATYDLHNPVTYQWETFLTSELPGYLQQHFGVAPDNNSIAGLSMGGTAALNLAAKHPGQFRQALSWSGYLTQTMPGMQTLMRVALLDAGGFNINAMYGSMISPRRFENDPFLNMDGLRGKDVYVSAATGIPGPEDANYPLNLKFSGAPLEMLARVSTHLWEGKARASGVNVTADYPITGIHNWTQFGSQLHKTKPRVLDVMNAW</sequence>
<dbReference type="InterPro" id="IPR029058">
    <property type="entry name" value="AB_hydrolase_fold"/>
</dbReference>
<gene>
    <name evidence="2" type="ORF">ACFPUZ_07790</name>
</gene>
<feature type="chain" id="PRO_5046321627" evidence="1">
    <location>
        <begin position="39"/>
        <end position="342"/>
    </location>
</feature>
<dbReference type="GO" id="GO:0016787">
    <property type="term" value="F:hydrolase activity"/>
    <property type="evidence" value="ECO:0007669"/>
    <property type="project" value="UniProtKB-KW"/>
</dbReference>